<dbReference type="Gene3D" id="2.60.40.10">
    <property type="entry name" value="Immunoglobulins"/>
    <property type="match status" value="1"/>
</dbReference>
<dbReference type="InterPro" id="IPR013783">
    <property type="entry name" value="Ig-like_fold"/>
</dbReference>
<evidence type="ECO:0000256" key="2">
    <source>
        <dbReference type="SAM" id="SignalP"/>
    </source>
</evidence>
<evidence type="ECO:0000259" key="3">
    <source>
        <dbReference type="Pfam" id="PF06580"/>
    </source>
</evidence>
<organism evidence="5 6">
    <name type="scientific">Belliella baltica (strain DSM 15883 / CIP 108006 / LMG 21964 / BA134)</name>
    <dbReference type="NCBI Taxonomy" id="866536"/>
    <lineage>
        <taxon>Bacteria</taxon>
        <taxon>Pseudomonadati</taxon>
        <taxon>Bacteroidota</taxon>
        <taxon>Cytophagia</taxon>
        <taxon>Cytophagales</taxon>
        <taxon>Cyclobacteriaceae</taxon>
        <taxon>Belliella</taxon>
    </lineage>
</organism>
<dbReference type="SUPFAM" id="SSF63829">
    <property type="entry name" value="Calcium-dependent phosphotriesterase"/>
    <property type="match status" value="2"/>
</dbReference>
<dbReference type="AlphaFoldDB" id="I3Z822"/>
<dbReference type="eggNOG" id="COG2972">
    <property type="taxonomic scope" value="Bacteria"/>
</dbReference>
<feature type="transmembrane region" description="Helical" evidence="1">
    <location>
        <begin position="764"/>
        <end position="781"/>
    </location>
</feature>
<dbReference type="InterPro" id="IPR010559">
    <property type="entry name" value="Sig_transdc_His_kin_internal"/>
</dbReference>
<dbReference type="InterPro" id="IPR050640">
    <property type="entry name" value="Bact_2-comp_sensor_kinase"/>
</dbReference>
<evidence type="ECO:0000313" key="6">
    <source>
        <dbReference type="Proteomes" id="UP000006050"/>
    </source>
</evidence>
<dbReference type="Pfam" id="PF06580">
    <property type="entry name" value="His_kinase"/>
    <property type="match status" value="1"/>
</dbReference>
<dbReference type="Gene3D" id="2.130.10.10">
    <property type="entry name" value="YVTN repeat-like/Quinoprotein amine dehydrogenase"/>
    <property type="match status" value="2"/>
</dbReference>
<feature type="domain" description="Two component regulator three Y" evidence="4">
    <location>
        <begin position="695"/>
        <end position="744"/>
    </location>
</feature>
<dbReference type="KEGG" id="bbd:Belba_2858"/>
<dbReference type="GO" id="GO:0016020">
    <property type="term" value="C:membrane"/>
    <property type="evidence" value="ECO:0007669"/>
    <property type="project" value="InterPro"/>
</dbReference>
<gene>
    <name evidence="5" type="ordered locus">Belba_2858</name>
</gene>
<accession>I3Z822</accession>
<name>I3Z822_BELBD</name>
<dbReference type="SUPFAM" id="SSF55874">
    <property type="entry name" value="ATPase domain of HSP90 chaperone/DNA topoisomerase II/histidine kinase"/>
    <property type="match status" value="1"/>
</dbReference>
<dbReference type="Pfam" id="PF07495">
    <property type="entry name" value="Y_Y_Y"/>
    <property type="match status" value="1"/>
</dbReference>
<dbReference type="InterPro" id="IPR015943">
    <property type="entry name" value="WD40/YVTN_repeat-like_dom_sf"/>
</dbReference>
<keyword evidence="1" id="KW-0472">Membrane</keyword>
<dbReference type="PATRIC" id="fig|866536.3.peg.2942"/>
<sequence length="1005" mass="115877">MNRIIQFFFFLCLLLPFLSTAQQYPTYQYTTLNGLPNNAVRALYVDSRGLLWVGTENGISVKENGKFLNFFTDDGLAFGSCWAIAEDSKGQMWFGSYGGGVSKFDGERFTSFPLDSGLIDARIRHFFPYKEKIFVGTENGLSIIDIETDKIKPLEKSLLNSPQSYISGFFLHEGMLYYTTYGMGIYRLDPELIEPQIEKVSEHQLIYAIGLNGSQIYLSNKGHIDEFEIKDLIAGKKPLRSFGQSIVWDYLNAGTNQFYLAAWGIYANNGGVYTLEKEFLKPMSQIFGVDATDINSMTYLADKQKLYLGSLNSGVYAVNLDKNIIYHNFEEKEVLDFSFEKNQKAILHEGGLSITSFDGKPIKSLSKSELKKVVDEYVKLNKSKLPKYEDDFYELDYQTAAEDVLFYELKFNQNSYWVSSNIGVFQIDLTGRILIYVPVHTFKMGFTPEGKFIETNPYGGVRIYENLGQMDYSYFPYQNQPNTPTNVTRILEYGGKTYFSSVFEGLFHYDKEGFYSYKNSGKLEISKIKQMHITKEGKLILATEFDSIYVAEDRNGLKILETIDRNKILGKTVLFLESYQDHLLIGTEQGLNIYHKGNVSVLDDEQGLIHMLFKTAKVIDDLLYIGTTRGYYTLHLPSILEPETNQFQLAVSYIEINQEPVPEEDYSWFTYKYDQLRLPHDKNTILLKFKAVGSKYPEKLMYRYRLTYDDEWSPFSPEPQFFLSYLPAGTYQIEVEVYDQYTGQTSIFTLFDLQILRPYYQNPWVISLFIMLIIGLAFLIYKARIRKLKREEAIRLDIQMQLSETKLEALRSQMNPHFIFNAINSIQYYILNNDVDLALEFIGKFSKLIRKTLSNSSQAYISLSEEINYLETYIEIENERMGGRVDWSIEVEEGLEIKNVDISPMLLQPIIENVFVHAFPHNHPNPVLRIIFSKEDEQMLRCTVKDNGVGIKKVKTNQLRESKGMELVNKRIALIFGAEKQFIEVVSSESGTEIQIQIPNKSINS</sequence>
<dbReference type="GO" id="GO:0000155">
    <property type="term" value="F:phosphorelay sensor kinase activity"/>
    <property type="evidence" value="ECO:0007669"/>
    <property type="project" value="InterPro"/>
</dbReference>
<feature type="signal peptide" evidence="2">
    <location>
        <begin position="1"/>
        <end position="21"/>
    </location>
</feature>
<proteinExistence type="predicted"/>
<keyword evidence="1" id="KW-1133">Transmembrane helix</keyword>
<protein>
    <submittedName>
        <fullName evidence="5">Putative regulator of cell autolysis</fullName>
    </submittedName>
</protein>
<keyword evidence="6" id="KW-1185">Reference proteome</keyword>
<feature type="chain" id="PRO_5003684689" evidence="2">
    <location>
        <begin position="22"/>
        <end position="1005"/>
    </location>
</feature>
<dbReference type="InterPro" id="IPR011123">
    <property type="entry name" value="Y_Y_Y"/>
</dbReference>
<keyword evidence="2" id="KW-0732">Signal</keyword>
<evidence type="ECO:0000313" key="5">
    <source>
        <dbReference type="EMBL" id="AFL85390.1"/>
    </source>
</evidence>
<dbReference type="Pfam" id="PF07494">
    <property type="entry name" value="Reg_prop"/>
    <property type="match status" value="2"/>
</dbReference>
<dbReference type="InterPro" id="IPR036890">
    <property type="entry name" value="HATPase_C_sf"/>
</dbReference>
<dbReference type="PANTHER" id="PTHR34220:SF7">
    <property type="entry name" value="SENSOR HISTIDINE KINASE YPDA"/>
    <property type="match status" value="1"/>
</dbReference>
<dbReference type="STRING" id="866536.Belba_2858"/>
<dbReference type="HOGENOM" id="CLU_000445_28_2_10"/>
<dbReference type="Gene3D" id="3.30.565.10">
    <property type="entry name" value="Histidine kinase-like ATPase, C-terminal domain"/>
    <property type="match status" value="1"/>
</dbReference>
<dbReference type="RefSeq" id="WP_014773340.1">
    <property type="nucleotide sequence ID" value="NC_018010.1"/>
</dbReference>
<evidence type="ECO:0000259" key="4">
    <source>
        <dbReference type="Pfam" id="PF07495"/>
    </source>
</evidence>
<dbReference type="EMBL" id="CP003281">
    <property type="protein sequence ID" value="AFL85390.1"/>
    <property type="molecule type" value="Genomic_DNA"/>
</dbReference>
<dbReference type="OrthoDB" id="6190788at2"/>
<keyword evidence="1" id="KW-0812">Transmembrane</keyword>
<evidence type="ECO:0000256" key="1">
    <source>
        <dbReference type="SAM" id="Phobius"/>
    </source>
</evidence>
<reference evidence="6" key="1">
    <citation type="submission" date="2012-06" db="EMBL/GenBank/DDBJ databases">
        <title>The complete genome of Belliella baltica DSM 15883.</title>
        <authorList>
            <person name="Lucas S."/>
            <person name="Copeland A."/>
            <person name="Lapidus A."/>
            <person name="Goodwin L."/>
            <person name="Pitluck S."/>
            <person name="Peters L."/>
            <person name="Mikhailova N."/>
            <person name="Davenport K."/>
            <person name="Kyrpides N."/>
            <person name="Mavromatis K."/>
            <person name="Pagani I."/>
            <person name="Ivanova N."/>
            <person name="Ovchinnikova G."/>
            <person name="Zeytun A."/>
            <person name="Detter J.C."/>
            <person name="Han C."/>
            <person name="Land M."/>
            <person name="Hauser L."/>
            <person name="Markowitz V."/>
            <person name="Cheng J.-F."/>
            <person name="Hugenholtz P."/>
            <person name="Woyke T."/>
            <person name="Wu D."/>
            <person name="Tindall B."/>
            <person name="Pomrenke H."/>
            <person name="Brambilla E."/>
            <person name="Klenk H.-P."/>
            <person name="Eisen J.A."/>
        </authorList>
    </citation>
    <scope>NUCLEOTIDE SEQUENCE [LARGE SCALE GENOMIC DNA]</scope>
    <source>
        <strain evidence="6">DSM 15883 / CIP 108006 / LMG 21964 / BA134</strain>
    </source>
</reference>
<dbReference type="eggNOG" id="COG3292">
    <property type="taxonomic scope" value="Bacteria"/>
</dbReference>
<feature type="domain" description="Signal transduction histidine kinase internal region" evidence="3">
    <location>
        <begin position="806"/>
        <end position="884"/>
    </location>
</feature>
<dbReference type="InterPro" id="IPR011110">
    <property type="entry name" value="Reg_prop"/>
</dbReference>
<dbReference type="PANTHER" id="PTHR34220">
    <property type="entry name" value="SENSOR HISTIDINE KINASE YPDA"/>
    <property type="match status" value="1"/>
</dbReference>
<dbReference type="Proteomes" id="UP000006050">
    <property type="component" value="Chromosome"/>
</dbReference>